<dbReference type="EMBL" id="JAIWQS010000006">
    <property type="protein sequence ID" value="KAJ8761645.1"/>
    <property type="molecule type" value="Genomic_DNA"/>
</dbReference>
<feature type="compositionally biased region" description="Polar residues" evidence="5">
    <location>
        <begin position="242"/>
        <end position="253"/>
    </location>
</feature>
<keyword evidence="2" id="KW-0677">Repeat</keyword>
<dbReference type="Gene3D" id="1.10.10.60">
    <property type="entry name" value="Homeodomain-like"/>
    <property type="match status" value="2"/>
</dbReference>
<dbReference type="FunFam" id="1.10.10.60:FF:000001">
    <property type="entry name" value="MYB-related transcription factor"/>
    <property type="match status" value="1"/>
</dbReference>
<evidence type="ECO:0000256" key="3">
    <source>
        <dbReference type="ARBA" id="ARBA00023125"/>
    </source>
</evidence>
<dbReference type="PROSITE" id="PS51294">
    <property type="entry name" value="HTH_MYB"/>
    <property type="match status" value="2"/>
</dbReference>
<feature type="domain" description="HTH myb-type" evidence="7">
    <location>
        <begin position="62"/>
        <end position="116"/>
    </location>
</feature>
<dbReference type="InterPro" id="IPR017930">
    <property type="entry name" value="Myb_dom"/>
</dbReference>
<name>A0AAV8T5W2_9ROSI</name>
<feature type="domain" description="HTH myb-type" evidence="7">
    <location>
        <begin position="13"/>
        <end position="61"/>
    </location>
</feature>
<keyword evidence="4" id="KW-0539">Nucleus</keyword>
<evidence type="ECO:0000256" key="2">
    <source>
        <dbReference type="ARBA" id="ARBA00022737"/>
    </source>
</evidence>
<dbReference type="CDD" id="cd00167">
    <property type="entry name" value="SANT"/>
    <property type="match status" value="2"/>
</dbReference>
<evidence type="ECO:0000256" key="1">
    <source>
        <dbReference type="ARBA" id="ARBA00004123"/>
    </source>
</evidence>
<organism evidence="8 9">
    <name type="scientific">Erythroxylum novogranatense</name>
    <dbReference type="NCBI Taxonomy" id="1862640"/>
    <lineage>
        <taxon>Eukaryota</taxon>
        <taxon>Viridiplantae</taxon>
        <taxon>Streptophyta</taxon>
        <taxon>Embryophyta</taxon>
        <taxon>Tracheophyta</taxon>
        <taxon>Spermatophyta</taxon>
        <taxon>Magnoliopsida</taxon>
        <taxon>eudicotyledons</taxon>
        <taxon>Gunneridae</taxon>
        <taxon>Pentapetalae</taxon>
        <taxon>rosids</taxon>
        <taxon>fabids</taxon>
        <taxon>Malpighiales</taxon>
        <taxon>Erythroxylaceae</taxon>
        <taxon>Erythroxylum</taxon>
    </lineage>
</organism>
<feature type="region of interest" description="Disordered" evidence="5">
    <location>
        <begin position="242"/>
        <end position="261"/>
    </location>
</feature>
<keyword evidence="3" id="KW-0238">DNA-binding</keyword>
<accession>A0AAV8T5W2</accession>
<dbReference type="SMART" id="SM00717">
    <property type="entry name" value="SANT"/>
    <property type="match status" value="2"/>
</dbReference>
<comment type="caution">
    <text evidence="8">The sequence shown here is derived from an EMBL/GenBank/DDBJ whole genome shotgun (WGS) entry which is preliminary data.</text>
</comment>
<feature type="domain" description="Myb-like" evidence="6">
    <location>
        <begin position="9"/>
        <end position="61"/>
    </location>
</feature>
<gene>
    <name evidence="8" type="ORF">K2173_004421</name>
</gene>
<dbReference type="Pfam" id="PF00249">
    <property type="entry name" value="Myb_DNA-binding"/>
    <property type="match status" value="2"/>
</dbReference>
<comment type="subcellular location">
    <subcellularLocation>
        <location evidence="1">Nucleus</location>
    </subcellularLocation>
</comment>
<dbReference type="GO" id="GO:0005634">
    <property type="term" value="C:nucleus"/>
    <property type="evidence" value="ECO:0007669"/>
    <property type="project" value="UniProtKB-SubCell"/>
</dbReference>
<dbReference type="AlphaFoldDB" id="A0AAV8T5W2"/>
<evidence type="ECO:0000259" key="7">
    <source>
        <dbReference type="PROSITE" id="PS51294"/>
    </source>
</evidence>
<evidence type="ECO:0000256" key="4">
    <source>
        <dbReference type="ARBA" id="ARBA00023242"/>
    </source>
</evidence>
<dbReference type="PANTHER" id="PTHR10641:SF1244">
    <property type="entry name" value="TRICHOME DIFFERENTIATION PROTEIN GL1-LIKE"/>
    <property type="match status" value="1"/>
</dbReference>
<dbReference type="PROSITE" id="PS50090">
    <property type="entry name" value="MYB_LIKE"/>
    <property type="match status" value="2"/>
</dbReference>
<dbReference type="InterPro" id="IPR015495">
    <property type="entry name" value="Myb_TF_plants"/>
</dbReference>
<dbReference type="Proteomes" id="UP001159364">
    <property type="component" value="Linkage Group LG06"/>
</dbReference>
<feature type="domain" description="Myb-like" evidence="6">
    <location>
        <begin position="62"/>
        <end position="112"/>
    </location>
</feature>
<reference evidence="8 9" key="1">
    <citation type="submission" date="2021-09" db="EMBL/GenBank/DDBJ databases">
        <title>Genomic insights and catalytic innovation underlie evolution of tropane alkaloids biosynthesis.</title>
        <authorList>
            <person name="Wang Y.-J."/>
            <person name="Tian T."/>
            <person name="Huang J.-P."/>
            <person name="Huang S.-X."/>
        </authorList>
    </citation>
    <scope>NUCLEOTIDE SEQUENCE [LARGE SCALE GENOMIC DNA]</scope>
    <source>
        <strain evidence="8">KIB-2018</strain>
        <tissue evidence="8">Leaf</tissue>
    </source>
</reference>
<dbReference type="InterPro" id="IPR001005">
    <property type="entry name" value="SANT/Myb"/>
</dbReference>
<evidence type="ECO:0000259" key="6">
    <source>
        <dbReference type="PROSITE" id="PS50090"/>
    </source>
</evidence>
<keyword evidence="9" id="KW-1185">Reference proteome</keyword>
<proteinExistence type="predicted"/>
<sequence length="354" mass="40051">MVRPPRYEKTPSKKGTWTPEEDSMMTAYIRRYGIWNWTEMPKADGLSRTGKSCRLRWVNYLKPGIRRGNFTREEVETIIQMHQTLGNRWSTIESKLPGRTDNEIRNFWHTHLSKQLRNTTVVPMKLQGMTNSTIEWQVVNSLKENGDSLPYTPTTSNWEDFQEIPMSPLLSSADLSSSPHSFREIHEQTQITNDVTNLSELFVDREGLNLAQSSTEGSGNLEDLKTIWREIVWPEKSGYQQSSCSATATNEKTLPSEGSDRIIPIPLNPSTVNISSRTNLARGNGENEAVDESIIGQVPEVCASGGLQDILMKPLHTYSTRIPAGGEGHERGSCLLRQFQLSNVLRPSVIQYRN</sequence>
<dbReference type="InterPro" id="IPR009057">
    <property type="entry name" value="Homeodomain-like_sf"/>
</dbReference>
<evidence type="ECO:0000313" key="9">
    <source>
        <dbReference type="Proteomes" id="UP001159364"/>
    </source>
</evidence>
<dbReference type="GO" id="GO:0003677">
    <property type="term" value="F:DNA binding"/>
    <property type="evidence" value="ECO:0007669"/>
    <property type="project" value="UniProtKB-KW"/>
</dbReference>
<protein>
    <submittedName>
        <fullName evidence="8">Uncharacterized protein</fullName>
    </submittedName>
</protein>
<dbReference type="SUPFAM" id="SSF46689">
    <property type="entry name" value="Homeodomain-like"/>
    <property type="match status" value="1"/>
</dbReference>
<evidence type="ECO:0000313" key="8">
    <source>
        <dbReference type="EMBL" id="KAJ8761645.1"/>
    </source>
</evidence>
<evidence type="ECO:0000256" key="5">
    <source>
        <dbReference type="SAM" id="MobiDB-lite"/>
    </source>
</evidence>
<dbReference type="PANTHER" id="PTHR10641">
    <property type="entry name" value="MYB FAMILY TRANSCRIPTION FACTOR"/>
    <property type="match status" value="1"/>
</dbReference>